<dbReference type="PROSITE" id="PS50404">
    <property type="entry name" value="GST_NTER"/>
    <property type="match status" value="1"/>
</dbReference>
<dbReference type="InterPro" id="IPR036249">
    <property type="entry name" value="Thioredoxin-like_sf"/>
</dbReference>
<sequence>MATPPPAAEQPKIKLYWLEQSRAQRILWLLEELKLPYELETFKRDAKTHLAPPALQKVHPLGKSPTITILPPGATDPVVISESGFIVEYLLEYFGNGSTLLPKRYMEGQEGKIGGETEEWKRFRYFMHYAEGNLMQVNMMFLLTNSKFLFPILNGSNNVATAIKSAPVPWLMKPVTRLIGDKIISDFLQPTFLVHWNFIEGQLKTSGGDYLCGKYLTGADILMSFVLIAAKESKAFTKDKCPMLAAYVDMLEKEPGYGASVAKIVKIEGKFEAMLPM</sequence>
<dbReference type="CDD" id="cd03046">
    <property type="entry name" value="GST_N_GTT1_like"/>
    <property type="match status" value="1"/>
</dbReference>
<evidence type="ECO:0000256" key="1">
    <source>
        <dbReference type="ARBA" id="ARBA00007409"/>
    </source>
</evidence>
<dbReference type="GO" id="GO:0004602">
    <property type="term" value="F:glutathione peroxidase activity"/>
    <property type="evidence" value="ECO:0007669"/>
    <property type="project" value="UniProtKB-ARBA"/>
</dbReference>
<accession>A0A8T9CDL6</accession>
<dbReference type="Pfam" id="PF13409">
    <property type="entry name" value="GST_N_2"/>
    <property type="match status" value="1"/>
</dbReference>
<comment type="caution">
    <text evidence="6">The sequence shown here is derived from an EMBL/GenBank/DDBJ whole genome shotgun (WGS) entry which is preliminary data.</text>
</comment>
<dbReference type="PANTHER" id="PTHR44051:SF9">
    <property type="entry name" value="GLUTATHIONE S-TRANSFERASE 1"/>
    <property type="match status" value="1"/>
</dbReference>
<gene>
    <name evidence="6" type="primary">GTT1_1</name>
    <name evidence="6" type="ORF">LSUE1_G003651</name>
</gene>
<dbReference type="InterPro" id="IPR004045">
    <property type="entry name" value="Glutathione_S-Trfase_N"/>
</dbReference>
<protein>
    <recommendedName>
        <fullName evidence="2">glutathione transferase</fullName>
        <ecNumber evidence="2">2.5.1.18</ecNumber>
    </recommendedName>
</protein>
<keyword evidence="3" id="KW-0808">Transferase</keyword>
<dbReference type="InterPro" id="IPR040079">
    <property type="entry name" value="Glutathione_S-Trfase"/>
</dbReference>
<dbReference type="SUPFAM" id="SSF47616">
    <property type="entry name" value="GST C-terminal domain-like"/>
    <property type="match status" value="1"/>
</dbReference>
<dbReference type="SFLD" id="SFLDS00019">
    <property type="entry name" value="Glutathione_Transferase_(cytos"/>
    <property type="match status" value="1"/>
</dbReference>
<proteinExistence type="inferred from homology"/>
<dbReference type="OrthoDB" id="2098326at2759"/>
<dbReference type="Gene3D" id="1.20.1050.10">
    <property type="match status" value="1"/>
</dbReference>
<dbReference type="InterPro" id="IPR036282">
    <property type="entry name" value="Glutathione-S-Trfase_C_sf"/>
</dbReference>
<evidence type="ECO:0000313" key="6">
    <source>
        <dbReference type="EMBL" id="TVY80983.1"/>
    </source>
</evidence>
<dbReference type="SFLD" id="SFLDG00358">
    <property type="entry name" value="Main_(cytGST)"/>
    <property type="match status" value="1"/>
</dbReference>
<name>A0A8T9CDL6_9HELO</name>
<dbReference type="GO" id="GO:0005737">
    <property type="term" value="C:cytoplasm"/>
    <property type="evidence" value="ECO:0007669"/>
    <property type="project" value="UniProtKB-ARBA"/>
</dbReference>
<dbReference type="SUPFAM" id="SSF52833">
    <property type="entry name" value="Thioredoxin-like"/>
    <property type="match status" value="1"/>
</dbReference>
<evidence type="ECO:0000313" key="7">
    <source>
        <dbReference type="Proteomes" id="UP000469558"/>
    </source>
</evidence>
<reference evidence="6 7" key="1">
    <citation type="submission" date="2018-05" db="EMBL/GenBank/DDBJ databases">
        <title>Genome sequencing and assembly of the regulated plant pathogen Lachnellula willkommii and related sister species for the development of diagnostic species identification markers.</title>
        <authorList>
            <person name="Giroux E."/>
            <person name="Bilodeau G."/>
        </authorList>
    </citation>
    <scope>NUCLEOTIDE SEQUENCE [LARGE SCALE GENOMIC DNA]</scope>
    <source>
        <strain evidence="6 7">CBS 268.59</strain>
    </source>
</reference>
<comment type="similarity">
    <text evidence="1">Belongs to the GST superfamily.</text>
</comment>
<dbReference type="Proteomes" id="UP000469558">
    <property type="component" value="Unassembled WGS sequence"/>
</dbReference>
<dbReference type="FunFam" id="3.40.30.10:FF:000156">
    <property type="entry name" value="Glutathione S-transferase 1"/>
    <property type="match status" value="1"/>
</dbReference>
<comment type="catalytic activity">
    <reaction evidence="4">
        <text>RX + glutathione = an S-substituted glutathione + a halide anion + H(+)</text>
        <dbReference type="Rhea" id="RHEA:16437"/>
        <dbReference type="ChEBI" id="CHEBI:15378"/>
        <dbReference type="ChEBI" id="CHEBI:16042"/>
        <dbReference type="ChEBI" id="CHEBI:17792"/>
        <dbReference type="ChEBI" id="CHEBI:57925"/>
        <dbReference type="ChEBI" id="CHEBI:90779"/>
        <dbReference type="EC" id="2.5.1.18"/>
    </reaction>
</comment>
<dbReference type="GO" id="GO:0004364">
    <property type="term" value="F:glutathione transferase activity"/>
    <property type="evidence" value="ECO:0007669"/>
    <property type="project" value="UniProtKB-EC"/>
</dbReference>
<evidence type="ECO:0000259" key="5">
    <source>
        <dbReference type="PROSITE" id="PS50404"/>
    </source>
</evidence>
<dbReference type="EMBL" id="QGMK01000571">
    <property type="protein sequence ID" value="TVY80983.1"/>
    <property type="molecule type" value="Genomic_DNA"/>
</dbReference>
<dbReference type="AlphaFoldDB" id="A0A8T9CDL6"/>
<evidence type="ECO:0000256" key="2">
    <source>
        <dbReference type="ARBA" id="ARBA00012452"/>
    </source>
</evidence>
<dbReference type="PANTHER" id="PTHR44051">
    <property type="entry name" value="GLUTATHIONE S-TRANSFERASE-RELATED"/>
    <property type="match status" value="1"/>
</dbReference>
<keyword evidence="7" id="KW-1185">Reference proteome</keyword>
<dbReference type="InterPro" id="IPR004046">
    <property type="entry name" value="GST_C"/>
</dbReference>
<evidence type="ECO:0000256" key="3">
    <source>
        <dbReference type="ARBA" id="ARBA00022679"/>
    </source>
</evidence>
<dbReference type="EC" id="2.5.1.18" evidence="2"/>
<feature type="domain" description="GST N-terminal" evidence="5">
    <location>
        <begin position="10"/>
        <end position="98"/>
    </location>
</feature>
<dbReference type="Pfam" id="PF00043">
    <property type="entry name" value="GST_C"/>
    <property type="match status" value="1"/>
</dbReference>
<dbReference type="Gene3D" id="3.40.30.10">
    <property type="entry name" value="Glutaredoxin"/>
    <property type="match status" value="1"/>
</dbReference>
<evidence type="ECO:0000256" key="4">
    <source>
        <dbReference type="ARBA" id="ARBA00047960"/>
    </source>
</evidence>
<organism evidence="6 7">
    <name type="scientific">Lachnellula suecica</name>
    <dbReference type="NCBI Taxonomy" id="602035"/>
    <lineage>
        <taxon>Eukaryota</taxon>
        <taxon>Fungi</taxon>
        <taxon>Dikarya</taxon>
        <taxon>Ascomycota</taxon>
        <taxon>Pezizomycotina</taxon>
        <taxon>Leotiomycetes</taxon>
        <taxon>Helotiales</taxon>
        <taxon>Lachnaceae</taxon>
        <taxon>Lachnellula</taxon>
    </lineage>
</organism>